<feature type="compositionally biased region" description="Low complexity" evidence="1">
    <location>
        <begin position="515"/>
        <end position="529"/>
    </location>
</feature>
<feature type="region of interest" description="Disordered" evidence="1">
    <location>
        <begin position="458"/>
        <end position="481"/>
    </location>
</feature>
<feature type="compositionally biased region" description="Pro residues" evidence="1">
    <location>
        <begin position="622"/>
        <end position="631"/>
    </location>
</feature>
<name>A0A8E2DJG9_9APHY</name>
<feature type="region of interest" description="Disordered" evidence="1">
    <location>
        <begin position="342"/>
        <end position="400"/>
    </location>
</feature>
<feature type="compositionally biased region" description="Low complexity" evidence="1">
    <location>
        <begin position="390"/>
        <end position="400"/>
    </location>
</feature>
<accession>A0A8E2DJG9</accession>
<feature type="compositionally biased region" description="Low complexity" evidence="1">
    <location>
        <begin position="458"/>
        <end position="476"/>
    </location>
</feature>
<protein>
    <submittedName>
        <fullName evidence="2">Uncharacterized protein</fullName>
    </submittedName>
</protein>
<organism evidence="2 3">
    <name type="scientific">Obba rivulosa</name>
    <dbReference type="NCBI Taxonomy" id="1052685"/>
    <lineage>
        <taxon>Eukaryota</taxon>
        <taxon>Fungi</taxon>
        <taxon>Dikarya</taxon>
        <taxon>Basidiomycota</taxon>
        <taxon>Agaricomycotina</taxon>
        <taxon>Agaricomycetes</taxon>
        <taxon>Polyporales</taxon>
        <taxon>Gelatoporiaceae</taxon>
        <taxon>Obba</taxon>
    </lineage>
</organism>
<evidence type="ECO:0000256" key="1">
    <source>
        <dbReference type="SAM" id="MobiDB-lite"/>
    </source>
</evidence>
<evidence type="ECO:0000313" key="3">
    <source>
        <dbReference type="Proteomes" id="UP000250043"/>
    </source>
</evidence>
<feature type="region of interest" description="Disordered" evidence="1">
    <location>
        <begin position="225"/>
        <end position="280"/>
    </location>
</feature>
<gene>
    <name evidence="2" type="ORF">OBBRIDRAFT_887749</name>
</gene>
<feature type="compositionally biased region" description="Polar residues" evidence="1">
    <location>
        <begin position="345"/>
        <end position="365"/>
    </location>
</feature>
<keyword evidence="3" id="KW-1185">Reference proteome</keyword>
<feature type="region of interest" description="Disordered" evidence="1">
    <location>
        <begin position="601"/>
        <end position="636"/>
    </location>
</feature>
<sequence length="659" mass="70758">MAYPGSSFVEPTTPGDAVSVFVLVEDSSLLAAKWGYMRDFVLPVLLDTLRKADPTSPMRAFWCTTAPTSTPSTTSIAGVDEGIQIPDFNFDYASGSPISMAHVRRAIDILAAGTGSRRITRHLIIVAASRLRDSVMSSHTSQSGNDPWENLALSLSQEYIRLHMVLSSDNETNNFHGLFKRLLQLERNTEVPVWFPVDSRLLTIRLSGKPMRAIEGIYGLPEESVSEVPAETQEMYSSSASPPSLPSSPSSDSVGPIRRHTAPMTTSRKARASEDASPPIPEGMGLVTYLQQLHGLTKKRSYGLKAPKRTLTADVRPGAARPILPRLEVSTSTPYTYPTFKTVESRASASPTTIVSPGTMQPQPTSDSAAAEDRRARRQGPWLPVRPFQSSVPTSSAPSASNISALRALESMARRLPDVDRRPAPASSMSFVNAAPAYPANPPQPSYAHVPNSLSPPNYASAASSPASPLSSEPSPIHMSSAPDAEWRLADPAQPPPRQYAYAGVPYGASPISSASATSLPSPALGAPPATEPGTSAEDAPFVITPEYEALANARFEEAVRSGALQASMTVASTLPSGSPALPAVADPLPRLEAYAPMAQYPQYPQYPSPPSMQTTREQPRYDPPPYPPPQNATHQWNAPMIYTQQVPQYGPPPTWYGP</sequence>
<evidence type="ECO:0000313" key="2">
    <source>
        <dbReference type="EMBL" id="OCH90400.1"/>
    </source>
</evidence>
<feature type="region of interest" description="Disordered" evidence="1">
    <location>
        <begin position="515"/>
        <end position="537"/>
    </location>
</feature>
<reference evidence="2 3" key="1">
    <citation type="submission" date="2016-07" db="EMBL/GenBank/DDBJ databases">
        <title>Draft genome of the white-rot fungus Obba rivulosa 3A-2.</title>
        <authorList>
            <consortium name="DOE Joint Genome Institute"/>
            <person name="Miettinen O."/>
            <person name="Riley R."/>
            <person name="Acob R."/>
            <person name="Barry K."/>
            <person name="Cullen D."/>
            <person name="De Vries R."/>
            <person name="Hainaut M."/>
            <person name="Hatakka A."/>
            <person name="Henrissat B."/>
            <person name="Hilden K."/>
            <person name="Kuo R."/>
            <person name="Labutti K."/>
            <person name="Lipzen A."/>
            <person name="Makela M.R."/>
            <person name="Sandor L."/>
            <person name="Spatafora J.W."/>
            <person name="Grigoriev I.V."/>
            <person name="Hibbett D.S."/>
        </authorList>
    </citation>
    <scope>NUCLEOTIDE SEQUENCE [LARGE SCALE GENOMIC DNA]</scope>
    <source>
        <strain evidence="2 3">3A-2</strain>
    </source>
</reference>
<dbReference type="Proteomes" id="UP000250043">
    <property type="component" value="Unassembled WGS sequence"/>
</dbReference>
<dbReference type="EMBL" id="KV722405">
    <property type="protein sequence ID" value="OCH90400.1"/>
    <property type="molecule type" value="Genomic_DNA"/>
</dbReference>
<dbReference type="OrthoDB" id="3263163at2759"/>
<dbReference type="AlphaFoldDB" id="A0A8E2DJG9"/>
<feature type="compositionally biased region" description="Low complexity" evidence="1">
    <location>
        <begin position="237"/>
        <end position="253"/>
    </location>
</feature>
<proteinExistence type="predicted"/>